<dbReference type="InterPro" id="IPR047985">
    <property type="entry name" value="StbB-like"/>
</dbReference>
<gene>
    <name evidence="2" type="primary">stbB</name>
    <name evidence="1" type="ORF">ArsFIN_49740</name>
    <name evidence="2" type="ORF">QE258_25135</name>
</gene>
<sequence>MFLKLAIMNNSGNVGKSTICQTMLLPRLENAEIVRVETINNDGTSDEKMSAKEFDEIMKKIDETDVSIIDIGASNIETFFVKMNDYKGSHDLIDYYLIPVLPAKKQQLDSISTVESLIDLGVEIDSVKFIFNMANKDKSIEKQYPLIFENSNCSKIAYNNKQSVIYQTDLFDVLSKNKLNYDDVYNDNRDFKSLIRSASSREERSELSNLRAIKMLMNGFNADLDVAFHNLNLVNA</sequence>
<evidence type="ECO:0000313" key="2">
    <source>
        <dbReference type="EMBL" id="WGM08663.1"/>
    </source>
</evidence>
<geneLocation type="plasmid" evidence="3">
    <name>parsfin6</name>
</geneLocation>
<reference evidence="2" key="2">
    <citation type="submission" date="2023-04" db="EMBL/GenBank/DDBJ databases">
        <title>Genome dynamics across the evolutionary transition to endosymbiosis.</title>
        <authorList>
            <person name="Siozios S."/>
            <person name="Nadal-Jimenez P."/>
            <person name="Azagi T."/>
            <person name="Sprong H."/>
            <person name="Frost C.L."/>
            <person name="Parratt S.R."/>
            <person name="Taylor G."/>
            <person name="Brettell L."/>
            <person name="Lew K.C."/>
            <person name="Croft L."/>
            <person name="King K.C."/>
            <person name="Brockhurst M.A."/>
            <person name="Hypsa V."/>
            <person name="Novakova E."/>
            <person name="Darby A.C."/>
            <person name="Hurst G.D.D."/>
        </authorList>
    </citation>
    <scope>NUCLEOTIDE SEQUENCE</scope>
    <source>
        <strain evidence="2">ANv_CAN</strain>
        <plasmid evidence="2">paNv_CAN6</plasmid>
    </source>
</reference>
<keyword evidence="4" id="KW-1185">Reference proteome</keyword>
<protein>
    <submittedName>
        <fullName evidence="2">StbB family protein</fullName>
    </submittedName>
</protein>
<dbReference type="Proteomes" id="UP000295134">
    <property type="component" value="Plasmid pArsFIN6"/>
</dbReference>
<proteinExistence type="predicted"/>
<accession>A0A4V1BXP0</accession>
<evidence type="ECO:0000313" key="4">
    <source>
        <dbReference type="Proteomes" id="UP001177592"/>
    </source>
</evidence>
<dbReference type="KEGG" id="ans:ArsFIN_49740"/>
<geneLocation type="plasmid" evidence="2 4">
    <name>paNv_CAN6</name>
</geneLocation>
<dbReference type="NCBIfam" id="NF041292">
    <property type="entry name" value="StbB"/>
    <property type="match status" value="1"/>
</dbReference>
<geneLocation type="plasmid" evidence="1">
    <name>pArsFIN6</name>
</geneLocation>
<dbReference type="Proteomes" id="UP001177592">
    <property type="component" value="Plasmid paNv_CAN6"/>
</dbReference>
<keyword evidence="1" id="KW-0614">Plasmid</keyword>
<dbReference type="GeneID" id="39751301"/>
<dbReference type="EMBL" id="CP038618">
    <property type="protein sequence ID" value="QBY46363.1"/>
    <property type="molecule type" value="Genomic_DNA"/>
</dbReference>
<dbReference type="EMBL" id="CP123529">
    <property type="protein sequence ID" value="WGM08663.1"/>
    <property type="molecule type" value="Genomic_DNA"/>
</dbReference>
<reference evidence="1 3" key="1">
    <citation type="submission" date="2019-03" db="EMBL/GenBank/DDBJ databases">
        <title>Long-read sequencing reveals hyperdense prophage content in a complex bacterial symbiont genome.</title>
        <authorList>
            <person name="Frost C.L."/>
            <person name="Siozios S."/>
            <person name="Nadal-Jimenez P."/>
            <person name="Brockhurst M.A."/>
            <person name="King K.C."/>
            <person name="Darby A.C."/>
            <person name="Hurst G.D.D."/>
        </authorList>
    </citation>
    <scope>NUCLEOTIDE SEQUENCE [LARGE SCALE GENOMIC DNA]</scope>
    <source>
        <strain evidence="1 3">FIN</strain>
        <plasmid evidence="1">pArsFIN6</plasmid>
        <plasmid evidence="3">parsfin6</plasmid>
    </source>
</reference>
<name>A0A4V1BXP0_9GAMM</name>
<organism evidence="1 3">
    <name type="scientific">Arsenophonus nasoniae</name>
    <name type="common">son-killer infecting Nasonia vitripennis</name>
    <dbReference type="NCBI Taxonomy" id="638"/>
    <lineage>
        <taxon>Bacteria</taxon>
        <taxon>Pseudomonadati</taxon>
        <taxon>Pseudomonadota</taxon>
        <taxon>Gammaproteobacteria</taxon>
        <taxon>Enterobacterales</taxon>
        <taxon>Morganellaceae</taxon>
        <taxon>Arsenophonus</taxon>
    </lineage>
</organism>
<dbReference type="AlphaFoldDB" id="A0A4V1BXP0"/>
<dbReference type="RefSeq" id="WP_026823938.1">
    <property type="nucleotide sequence ID" value="NZ_CP038618.1"/>
</dbReference>
<evidence type="ECO:0000313" key="1">
    <source>
        <dbReference type="EMBL" id="QBY46363.1"/>
    </source>
</evidence>
<evidence type="ECO:0000313" key="3">
    <source>
        <dbReference type="Proteomes" id="UP000295134"/>
    </source>
</evidence>